<feature type="transmembrane region" description="Helical" evidence="1">
    <location>
        <begin position="133"/>
        <end position="151"/>
    </location>
</feature>
<keyword evidence="1" id="KW-1133">Transmembrane helix</keyword>
<name>A0ABU2U9B3_9ACTN</name>
<dbReference type="EMBL" id="JAVREY010000126">
    <property type="protein sequence ID" value="MDT0469740.1"/>
    <property type="molecule type" value="Genomic_DNA"/>
</dbReference>
<feature type="transmembrane region" description="Helical" evidence="1">
    <location>
        <begin position="103"/>
        <end position="121"/>
    </location>
</feature>
<dbReference type="Proteomes" id="UP001183809">
    <property type="component" value="Unassembled WGS sequence"/>
</dbReference>
<keyword evidence="1" id="KW-0472">Membrane</keyword>
<feature type="transmembrane region" description="Helical" evidence="1">
    <location>
        <begin position="77"/>
        <end position="96"/>
    </location>
</feature>
<organism evidence="2 3">
    <name type="scientific">Streptomyces gibsoniae</name>
    <dbReference type="NCBI Taxonomy" id="3075529"/>
    <lineage>
        <taxon>Bacteria</taxon>
        <taxon>Bacillati</taxon>
        <taxon>Actinomycetota</taxon>
        <taxon>Actinomycetes</taxon>
        <taxon>Kitasatosporales</taxon>
        <taxon>Streptomycetaceae</taxon>
        <taxon>Streptomyces</taxon>
    </lineage>
</organism>
<evidence type="ECO:0000313" key="3">
    <source>
        <dbReference type="Proteomes" id="UP001183809"/>
    </source>
</evidence>
<sequence>MTAPTPSKARTAAWIGLTLLGLFFLFAPVMDIIGTYTQGLPSDHASTFTSLAGAPFADAQATAHGTARYISTLEYGYALHELTFGLLFLAVVIFAFRRGQRWAWFACWAVLIAAIGYSATFGAHDSTLLSRSLVADVALPVLLVIAAPSFFQHRETAQTPTTGDV</sequence>
<reference evidence="3" key="1">
    <citation type="submission" date="2023-07" db="EMBL/GenBank/DDBJ databases">
        <title>30 novel species of actinomycetes from the DSMZ collection.</title>
        <authorList>
            <person name="Nouioui I."/>
        </authorList>
    </citation>
    <scope>NUCLEOTIDE SEQUENCE [LARGE SCALE GENOMIC DNA]</scope>
    <source>
        <strain evidence="3">DSM 41699</strain>
    </source>
</reference>
<keyword evidence="3" id="KW-1185">Reference proteome</keyword>
<gene>
    <name evidence="2" type="ORF">RM764_43590</name>
</gene>
<keyword evidence="1" id="KW-0812">Transmembrane</keyword>
<proteinExistence type="predicted"/>
<feature type="transmembrane region" description="Helical" evidence="1">
    <location>
        <begin position="12"/>
        <end position="33"/>
    </location>
</feature>
<evidence type="ECO:0000313" key="2">
    <source>
        <dbReference type="EMBL" id="MDT0469740.1"/>
    </source>
</evidence>
<comment type="caution">
    <text evidence="2">The sequence shown here is derived from an EMBL/GenBank/DDBJ whole genome shotgun (WGS) entry which is preliminary data.</text>
</comment>
<dbReference type="RefSeq" id="WP_311701162.1">
    <property type="nucleotide sequence ID" value="NZ_JAVREY010000126.1"/>
</dbReference>
<protein>
    <submittedName>
        <fullName evidence="2">Uncharacterized protein</fullName>
    </submittedName>
</protein>
<accession>A0ABU2U9B3</accession>
<evidence type="ECO:0000256" key="1">
    <source>
        <dbReference type="SAM" id="Phobius"/>
    </source>
</evidence>